<accession>A4BSL8</accession>
<dbReference type="eggNOG" id="COG4467">
    <property type="taxonomic scope" value="Bacteria"/>
</dbReference>
<dbReference type="AlphaFoldDB" id="A4BSL8"/>
<proteinExistence type="predicted"/>
<keyword evidence="3" id="KW-1185">Reference proteome</keyword>
<dbReference type="RefSeq" id="WP_005001486.1">
    <property type="nucleotide sequence ID" value="NZ_CH672427.1"/>
</dbReference>
<sequence length="262" mass="28733">MLAQGLPQAPLAKLAALEPSAIEDYAAWQTTLKRLGISNERHVRIVTEGALLGAVIATGINPERVIVSDDAGQFNVLTHALCWIHVERGIQKLLGFNADQRAALAWARSELWAIYQALKAHKAEPNATARGAIEARFEALCTTKTCFESLNRALERLHNSGAELLRALDRPEIALHNNLAERDIREYVKRRNSGSTRSAAGRRCRDTFASLEKTCRKHGLSFWAYLLDRLAGASTIPWLPSAIFGAHSEPAAINYAHPSAGP</sequence>
<feature type="domain" description="Transposase IS66 central" evidence="1">
    <location>
        <begin position="76"/>
        <end position="201"/>
    </location>
</feature>
<protein>
    <submittedName>
        <fullName evidence="2">Hypothetical Y4jO</fullName>
    </submittedName>
</protein>
<dbReference type="InterPro" id="IPR052344">
    <property type="entry name" value="Transposase-related"/>
</dbReference>
<evidence type="ECO:0000313" key="2">
    <source>
        <dbReference type="EMBL" id="EAR21288.1"/>
    </source>
</evidence>
<organism evidence="2 3">
    <name type="scientific">Nitrococcus mobilis Nb-231</name>
    <dbReference type="NCBI Taxonomy" id="314278"/>
    <lineage>
        <taxon>Bacteria</taxon>
        <taxon>Pseudomonadati</taxon>
        <taxon>Pseudomonadota</taxon>
        <taxon>Gammaproteobacteria</taxon>
        <taxon>Chromatiales</taxon>
        <taxon>Ectothiorhodospiraceae</taxon>
        <taxon>Nitrococcus</taxon>
    </lineage>
</organism>
<dbReference type="Proteomes" id="UP000003374">
    <property type="component" value="Unassembled WGS sequence"/>
</dbReference>
<dbReference type="STRING" id="314278.NB231_08525"/>
<evidence type="ECO:0000259" key="1">
    <source>
        <dbReference type="Pfam" id="PF03050"/>
    </source>
</evidence>
<dbReference type="InterPro" id="IPR004291">
    <property type="entry name" value="Transposase_IS66_central"/>
</dbReference>
<reference evidence="2 3" key="1">
    <citation type="submission" date="2006-02" db="EMBL/GenBank/DDBJ databases">
        <authorList>
            <person name="Waterbury J."/>
            <person name="Ferriera S."/>
            <person name="Johnson J."/>
            <person name="Kravitz S."/>
            <person name="Halpern A."/>
            <person name="Remington K."/>
            <person name="Beeson K."/>
            <person name="Tran B."/>
            <person name="Rogers Y.-H."/>
            <person name="Friedman R."/>
            <person name="Venter J.C."/>
        </authorList>
    </citation>
    <scope>NUCLEOTIDE SEQUENCE [LARGE SCALE GENOMIC DNA]</scope>
    <source>
        <strain evidence="2 3">Nb-231</strain>
    </source>
</reference>
<dbReference type="PANTHER" id="PTHR33678">
    <property type="entry name" value="BLL1576 PROTEIN"/>
    <property type="match status" value="1"/>
</dbReference>
<gene>
    <name evidence="2" type="ORF">NB231_08525</name>
</gene>
<evidence type="ECO:0000313" key="3">
    <source>
        <dbReference type="Proteomes" id="UP000003374"/>
    </source>
</evidence>
<dbReference type="PANTHER" id="PTHR33678:SF2">
    <property type="match status" value="1"/>
</dbReference>
<name>A4BSL8_9GAMM</name>
<dbReference type="Pfam" id="PF03050">
    <property type="entry name" value="DDE_Tnp_IS66"/>
    <property type="match status" value="1"/>
</dbReference>
<dbReference type="EMBL" id="AAOF01000010">
    <property type="protein sequence ID" value="EAR21288.1"/>
    <property type="molecule type" value="Genomic_DNA"/>
</dbReference>
<dbReference type="HOGENOM" id="CLU_092401_0_0_6"/>
<comment type="caution">
    <text evidence="2">The sequence shown here is derived from an EMBL/GenBank/DDBJ whole genome shotgun (WGS) entry which is preliminary data.</text>
</comment>
<dbReference type="OrthoDB" id="5413092at2"/>